<dbReference type="EMBL" id="BARU01027672">
    <property type="protein sequence ID" value="GAH75809.1"/>
    <property type="molecule type" value="Genomic_DNA"/>
</dbReference>
<dbReference type="Pfam" id="PF05685">
    <property type="entry name" value="Uma2"/>
    <property type="match status" value="1"/>
</dbReference>
<dbReference type="PANTHER" id="PTHR36558">
    <property type="entry name" value="GLR1098 PROTEIN"/>
    <property type="match status" value="1"/>
</dbReference>
<organism evidence="2">
    <name type="scientific">marine sediment metagenome</name>
    <dbReference type="NCBI Taxonomy" id="412755"/>
    <lineage>
        <taxon>unclassified sequences</taxon>
        <taxon>metagenomes</taxon>
        <taxon>ecological metagenomes</taxon>
    </lineage>
</organism>
<dbReference type="InterPro" id="IPR012296">
    <property type="entry name" value="Nuclease_put_TT1808"/>
</dbReference>
<evidence type="ECO:0000259" key="1">
    <source>
        <dbReference type="Pfam" id="PF05685"/>
    </source>
</evidence>
<protein>
    <recommendedName>
        <fullName evidence="1">Putative restriction endonuclease domain-containing protein</fullName>
    </recommendedName>
</protein>
<dbReference type="Gene3D" id="3.90.1570.10">
    <property type="entry name" value="tt1808, chain A"/>
    <property type="match status" value="1"/>
</dbReference>
<feature type="domain" description="Putative restriction endonuclease" evidence="1">
    <location>
        <begin position="31"/>
        <end position="190"/>
    </location>
</feature>
<dbReference type="InterPro" id="IPR008538">
    <property type="entry name" value="Uma2"/>
</dbReference>
<evidence type="ECO:0000313" key="2">
    <source>
        <dbReference type="EMBL" id="GAH75809.1"/>
    </source>
</evidence>
<dbReference type="AlphaFoldDB" id="X1JBR8"/>
<reference evidence="2" key="1">
    <citation type="journal article" date="2014" name="Front. Microbiol.">
        <title>High frequency of phylogenetically diverse reductive dehalogenase-homologous genes in deep subseafloor sedimentary metagenomes.</title>
        <authorList>
            <person name="Kawai M."/>
            <person name="Futagami T."/>
            <person name="Toyoda A."/>
            <person name="Takaki Y."/>
            <person name="Nishi S."/>
            <person name="Hori S."/>
            <person name="Arai W."/>
            <person name="Tsubouchi T."/>
            <person name="Morono Y."/>
            <person name="Uchiyama I."/>
            <person name="Ito T."/>
            <person name="Fujiyama A."/>
            <person name="Inagaki F."/>
            <person name="Takami H."/>
        </authorList>
    </citation>
    <scope>NUCLEOTIDE SEQUENCE</scope>
    <source>
        <strain evidence="2">Expedition CK06-06</strain>
    </source>
</reference>
<accession>X1JBR8</accession>
<feature type="non-terminal residue" evidence="2">
    <location>
        <position position="202"/>
    </location>
</feature>
<name>X1JBR8_9ZZZZ</name>
<proteinExistence type="predicted"/>
<comment type="caution">
    <text evidence="2">The sequence shown here is derived from an EMBL/GenBank/DDBJ whole genome shotgun (WGS) entry which is preliminary data.</text>
</comment>
<dbReference type="SUPFAM" id="SSF52980">
    <property type="entry name" value="Restriction endonuclease-like"/>
    <property type="match status" value="1"/>
</dbReference>
<sequence length="202" mass="23518">MIYNKEKGILYVGSVCMAILKHENGATYTYADYLTWTEDERWELIDGVPYNMSPAPKRLHQEIVFYITRVLGEYLEGKNCRGYNAPFDVRLTEHDESSDEQVETVVQPDLLVVCDESKLDERGCIGAPDVVFEILSEQTAYKDESVKFHLYEKYGVREYWIVNPDGRYIEVFTLNEEGCYDFPRFYREAGSAESLVLERFLP</sequence>
<gene>
    <name evidence="2" type="ORF">S03H2_44273</name>
</gene>
<dbReference type="CDD" id="cd06260">
    <property type="entry name" value="DUF820-like"/>
    <property type="match status" value="1"/>
</dbReference>
<dbReference type="PANTHER" id="PTHR36558:SF1">
    <property type="entry name" value="RESTRICTION ENDONUCLEASE DOMAIN-CONTAINING PROTEIN-RELATED"/>
    <property type="match status" value="1"/>
</dbReference>
<dbReference type="InterPro" id="IPR011335">
    <property type="entry name" value="Restrct_endonuc-II-like"/>
</dbReference>